<keyword evidence="3 6" id="KW-1133">Transmembrane helix</keyword>
<evidence type="ECO:0000256" key="1">
    <source>
        <dbReference type="ARBA" id="ARBA00004141"/>
    </source>
</evidence>
<feature type="transmembrane region" description="Helical" evidence="6">
    <location>
        <begin position="268"/>
        <end position="285"/>
    </location>
</feature>
<sequence>MSTRSAQSLLAPSPNDRPLSLPPVISTSRRAELPQLSKPTCSMAPSLAAPPEPTETLMEQPHPFPDSILSWITSRLPASLVHFVSQNLGLAYVAFAQLFFVFMGLTVKYFLSVTGMSATTLIFVRMAITSVGCVVSLYAIKDPNPLLGPPEIRKMLVLRGFFGWLGLLSYYQSLRGLTLSDAVTIQFLSPNVVALLGLLFLHETMSRREIMAGFFCLAGVIFVSQPPFLFGGKGEEILFPDDGQGTRLDLPLSPGEGNQEGVDTSGRTISVIWAFVNILFASMASDYREDTTIRWIGSKAHALHSIAYFSYLCTITSVFWLLIDPSPLIWPSSTFSLFLIFLIGVFGFLGQILLTMGLQREKAGRASLAMYLQVAFALVFEFFLWGTIPSFLGAMGTAVIITSAVWAAMGKTQNKPVKVTDAESLPFSRTPSPIPSYTVKKPKLRASGNYSYDSLSPSSYNEEGNKSTTSNSESEGAKSLLELEKSRLKSVSRRESQSSTVVQVKFLQGIEAGQLLQRAHESSNESNRITLSTNVEFSYSTVIMPYDSPLDDLSPFAPFHFISDDLIFFIPSCSLAPNFINFDGNDGANKKRQKERHKEQHTVEDRSTVLSKEVITGSAVTISVCWPVVMGALELWDFELILAGFPPTLSLTFDE</sequence>
<keyword evidence="4 6" id="KW-0472">Membrane</keyword>
<feature type="domain" description="EamA" evidence="7">
    <location>
        <begin position="88"/>
        <end position="224"/>
    </location>
</feature>
<feature type="transmembrane region" description="Helical" evidence="6">
    <location>
        <begin position="391"/>
        <end position="409"/>
    </location>
</feature>
<feature type="non-terminal residue" evidence="8">
    <location>
        <position position="655"/>
    </location>
</feature>
<evidence type="ECO:0000313" key="8">
    <source>
        <dbReference type="EMBL" id="ACZ80668.1"/>
    </source>
</evidence>
<name>D2JWW5_9TREE</name>
<feature type="transmembrane region" description="Helical" evidence="6">
    <location>
        <begin position="368"/>
        <end position="385"/>
    </location>
</feature>
<feature type="transmembrane region" description="Helical" evidence="6">
    <location>
        <begin position="210"/>
        <end position="230"/>
    </location>
</feature>
<dbReference type="SUPFAM" id="SSF103481">
    <property type="entry name" value="Multidrug resistance efflux transporter EmrE"/>
    <property type="match status" value="2"/>
</dbReference>
<dbReference type="InterPro" id="IPR000620">
    <property type="entry name" value="EamA_dom"/>
</dbReference>
<evidence type="ECO:0000256" key="6">
    <source>
        <dbReference type="SAM" id="Phobius"/>
    </source>
</evidence>
<keyword evidence="2 6" id="KW-0812">Transmembrane</keyword>
<evidence type="ECO:0000256" key="5">
    <source>
        <dbReference type="SAM" id="MobiDB-lite"/>
    </source>
</evidence>
<dbReference type="InterPro" id="IPR037185">
    <property type="entry name" value="EmrE-like"/>
</dbReference>
<reference evidence="8" key="1">
    <citation type="journal article" date="2010" name="PLoS ONE">
        <title>Morphological and genomic characterization of Filobasidiella depauperata: a homothallic sibling species of the pathogenic cryptococcus species complex.</title>
        <authorList>
            <person name="Rodriguez-Carres M."/>
            <person name="Findley K."/>
            <person name="Sun S."/>
            <person name="Dietrich F.S."/>
            <person name="Heitman J."/>
        </authorList>
    </citation>
    <scope>NUCLEOTIDE SEQUENCE</scope>
    <source>
        <strain evidence="8">CBS7855</strain>
    </source>
</reference>
<feature type="transmembrane region" description="Helical" evidence="6">
    <location>
        <begin position="306"/>
        <end position="323"/>
    </location>
</feature>
<organism evidence="8">
    <name type="scientific">Cryptococcus depauperatus</name>
    <dbReference type="NCBI Taxonomy" id="5208"/>
    <lineage>
        <taxon>Eukaryota</taxon>
        <taxon>Fungi</taxon>
        <taxon>Dikarya</taxon>
        <taxon>Basidiomycota</taxon>
        <taxon>Agaricomycotina</taxon>
        <taxon>Tremellomycetes</taxon>
        <taxon>Tremellales</taxon>
        <taxon>Cryptococcaceae</taxon>
        <taxon>Cryptococcus</taxon>
    </lineage>
</organism>
<dbReference type="PANTHER" id="PTHR22911:SF6">
    <property type="entry name" value="SOLUTE CARRIER FAMILY 35 MEMBER G1"/>
    <property type="match status" value="1"/>
</dbReference>
<dbReference type="Pfam" id="PF00892">
    <property type="entry name" value="EamA"/>
    <property type="match status" value="2"/>
</dbReference>
<feature type="region of interest" description="Disordered" evidence="5">
    <location>
        <begin position="450"/>
        <end position="477"/>
    </location>
</feature>
<dbReference type="VEuPathDB" id="FungiDB:L204_02817"/>
<protein>
    <submittedName>
        <fullName evidence="8">Putative integral membrane protein DUF6</fullName>
    </submittedName>
</protein>
<feature type="transmembrane region" description="Helical" evidence="6">
    <location>
        <begin position="89"/>
        <end position="110"/>
    </location>
</feature>
<evidence type="ECO:0000256" key="2">
    <source>
        <dbReference type="ARBA" id="ARBA00022692"/>
    </source>
</evidence>
<proteinExistence type="predicted"/>
<feature type="region of interest" description="Disordered" evidence="5">
    <location>
        <begin position="1"/>
        <end position="56"/>
    </location>
</feature>
<evidence type="ECO:0000256" key="3">
    <source>
        <dbReference type="ARBA" id="ARBA00022989"/>
    </source>
</evidence>
<comment type="subcellular location">
    <subcellularLocation>
        <location evidence="1">Membrane</location>
        <topology evidence="1">Multi-pass membrane protein</topology>
    </subcellularLocation>
</comment>
<dbReference type="VEuPathDB" id="FungiDB:L203_04083"/>
<feature type="compositionally biased region" description="Polar residues" evidence="5">
    <location>
        <begin position="450"/>
        <end position="474"/>
    </location>
</feature>
<evidence type="ECO:0000259" key="7">
    <source>
        <dbReference type="Pfam" id="PF00892"/>
    </source>
</evidence>
<feature type="compositionally biased region" description="Polar residues" evidence="5">
    <location>
        <begin position="1"/>
        <end position="10"/>
    </location>
</feature>
<dbReference type="PANTHER" id="PTHR22911">
    <property type="entry name" value="ACYL-MALONYL CONDENSING ENZYME-RELATED"/>
    <property type="match status" value="1"/>
</dbReference>
<dbReference type="EMBL" id="GU131350">
    <property type="protein sequence ID" value="ACZ80668.1"/>
    <property type="molecule type" value="Genomic_DNA"/>
</dbReference>
<accession>D2JWW5</accession>
<feature type="transmembrane region" description="Helical" evidence="6">
    <location>
        <begin position="183"/>
        <end position="201"/>
    </location>
</feature>
<dbReference type="AlphaFoldDB" id="D2JWW5"/>
<feature type="domain" description="EamA" evidence="7">
    <location>
        <begin position="293"/>
        <end position="406"/>
    </location>
</feature>
<dbReference type="GO" id="GO:0016020">
    <property type="term" value="C:membrane"/>
    <property type="evidence" value="ECO:0007669"/>
    <property type="project" value="UniProtKB-SubCell"/>
</dbReference>
<evidence type="ECO:0000256" key="4">
    <source>
        <dbReference type="ARBA" id="ARBA00023136"/>
    </source>
</evidence>
<feature type="transmembrane region" description="Helical" evidence="6">
    <location>
        <begin position="335"/>
        <end position="356"/>
    </location>
</feature>
<feature type="transmembrane region" description="Helical" evidence="6">
    <location>
        <begin position="122"/>
        <end position="140"/>
    </location>
</feature>